<keyword evidence="2" id="KW-0479">Metal-binding</keyword>
<dbReference type="PROSITE" id="PS50114">
    <property type="entry name" value="GATA_ZN_FINGER_2"/>
    <property type="match status" value="2"/>
</dbReference>
<sequence length="790" mass="88487">MNGVGMAWSTKLNVLENLLIYSTFGFSKYSWDKHFSEALLKNDKIMLTVPCETSSNDRRHHPYTTVGDENVVYRRQYVPPIQQLQAYSESYPLQENETTGYFNESCLRNLPDKSYVATDARLPDPGNHFHYEYRLDSVQARNVFDLWKSQDAIVAADSTRPKVEQHVLSRQKQDSRRDENRETDHLPSEQTAHFTSTSSSTPEEVILPSPESDDNSERQKIHVSQGPADNNDRSESCMQKERIKIDGPNHEGPLPLSGVSGQLPQDPDSSSSSGTPPCYLRDRREGDSKCPEFSNPRFNSPPLSGAYSAAAAVAAAYAYASQYIPGLQLRDSAYHEASLGSTPSVRPHSPSYLNRRQTTDGADPHVSSFPHESSDWHESKSYHTAIAGWALTKRQIYPSSPKSSHPGVVKPNHFKGSDKGKQENTRDTRATSPGEPDFQRPYHFSQSLLLPGSTPAGKTSQSLSPNEDEDMVPVEDEYQEQAGNYRWTTEACHVKYLVGLNNRSLLFSLDHIHSETRSSRECVKCGQLTTSFWQPDGTGHYLCEVCGRDQNPATLYFDHLRSAVGNGRTDNVPHCATRQVGYDQMKPVENAPDDYKLLQQDPSNLFNSLTYRRPVRSSLNKTLLSRRSVARRIGLVCTNCETTQTTLWRRNADGQPVCNACGLYQKLHGRTRPSSMRKDAIQTRKRKSKKRRDYNLAVAAVAAAGLPPSNTMSNITPSSANLNSAFPYAQGSLYPNHLGRSVFEQRLLGQSHFGGSFFHMAHNCPTKSTEMSQVQLPHHFSSDGNEMEKL</sequence>
<keyword evidence="6" id="KW-0238">DNA-binding</keyword>
<feature type="domain" description="GATA-type" evidence="11">
    <location>
        <begin position="516"/>
        <end position="547"/>
    </location>
</feature>
<feature type="compositionally biased region" description="Basic and acidic residues" evidence="10">
    <location>
        <begin position="415"/>
        <end position="429"/>
    </location>
</feature>
<dbReference type="InterPro" id="IPR039355">
    <property type="entry name" value="Transcription_factor_GATA"/>
</dbReference>
<feature type="compositionally biased region" description="Basic and acidic residues" evidence="10">
    <location>
        <begin position="280"/>
        <end position="290"/>
    </location>
</feature>
<evidence type="ECO:0000256" key="10">
    <source>
        <dbReference type="SAM" id="MobiDB-lite"/>
    </source>
</evidence>
<dbReference type="GO" id="GO:0045944">
    <property type="term" value="P:positive regulation of transcription by RNA polymerase II"/>
    <property type="evidence" value="ECO:0007669"/>
    <property type="project" value="TreeGrafter"/>
</dbReference>
<reference evidence="12 13" key="1">
    <citation type="submission" date="2015-03" db="EMBL/GenBank/DDBJ databases">
        <title>Draft genome of the nematode, Opisthorchis viverrini.</title>
        <authorList>
            <person name="Mitreva M."/>
        </authorList>
    </citation>
    <scope>NUCLEOTIDE SEQUENCE [LARGE SCALE GENOMIC DNA]</scope>
    <source>
        <strain evidence="12">Khon Kaen</strain>
    </source>
</reference>
<dbReference type="AlphaFoldDB" id="A0A1S8WZZ1"/>
<feature type="non-terminal residue" evidence="12">
    <location>
        <position position="790"/>
    </location>
</feature>
<keyword evidence="13" id="KW-1185">Reference proteome</keyword>
<comment type="subcellular location">
    <subcellularLocation>
        <location evidence="1">Nucleus</location>
    </subcellularLocation>
</comment>
<dbReference type="Gene3D" id="3.30.50.10">
    <property type="entry name" value="Erythroid Transcription Factor GATA-1, subunit A"/>
    <property type="match status" value="2"/>
</dbReference>
<evidence type="ECO:0000256" key="5">
    <source>
        <dbReference type="ARBA" id="ARBA00023015"/>
    </source>
</evidence>
<name>A0A1S8WZZ1_OPIVI</name>
<feature type="compositionally biased region" description="Basic and acidic residues" evidence="10">
    <location>
        <begin position="230"/>
        <end position="249"/>
    </location>
</feature>
<evidence type="ECO:0000313" key="12">
    <source>
        <dbReference type="EMBL" id="OON20018.1"/>
    </source>
</evidence>
<feature type="compositionally biased region" description="Polar residues" evidence="10">
    <location>
        <begin position="351"/>
        <end position="360"/>
    </location>
</feature>
<dbReference type="PRINTS" id="PR00619">
    <property type="entry name" value="GATAZNFINGER"/>
</dbReference>
<dbReference type="GO" id="GO:0000122">
    <property type="term" value="P:negative regulation of transcription by RNA polymerase II"/>
    <property type="evidence" value="ECO:0007669"/>
    <property type="project" value="TreeGrafter"/>
</dbReference>
<feature type="compositionally biased region" description="Low complexity" evidence="10">
    <location>
        <begin position="260"/>
        <end position="274"/>
    </location>
</feature>
<feature type="region of interest" description="Disordered" evidence="10">
    <location>
        <begin position="397"/>
        <end position="471"/>
    </location>
</feature>
<evidence type="ECO:0000256" key="9">
    <source>
        <dbReference type="PROSITE-ProRule" id="PRU00094"/>
    </source>
</evidence>
<feature type="compositionally biased region" description="Basic and acidic residues" evidence="10">
    <location>
        <begin position="159"/>
        <end position="187"/>
    </location>
</feature>
<dbReference type="GO" id="GO:0008270">
    <property type="term" value="F:zinc ion binding"/>
    <property type="evidence" value="ECO:0007669"/>
    <property type="project" value="UniProtKB-KW"/>
</dbReference>
<protein>
    <submittedName>
        <fullName evidence="12">GATA zinc finger</fullName>
    </submittedName>
</protein>
<dbReference type="GO" id="GO:0000981">
    <property type="term" value="F:DNA-binding transcription factor activity, RNA polymerase II-specific"/>
    <property type="evidence" value="ECO:0007669"/>
    <property type="project" value="TreeGrafter"/>
</dbReference>
<dbReference type="Pfam" id="PF00320">
    <property type="entry name" value="GATA"/>
    <property type="match status" value="1"/>
</dbReference>
<feature type="compositionally biased region" description="Polar residues" evidence="10">
    <location>
        <begin position="188"/>
        <end position="202"/>
    </location>
</feature>
<dbReference type="GO" id="GO:0005634">
    <property type="term" value="C:nucleus"/>
    <property type="evidence" value="ECO:0007669"/>
    <property type="project" value="UniProtKB-SubCell"/>
</dbReference>
<feature type="region of interest" description="Disordered" evidence="10">
    <location>
        <begin position="338"/>
        <end position="377"/>
    </location>
</feature>
<evidence type="ECO:0000256" key="3">
    <source>
        <dbReference type="ARBA" id="ARBA00022771"/>
    </source>
</evidence>
<dbReference type="GO" id="GO:0045165">
    <property type="term" value="P:cell fate commitment"/>
    <property type="evidence" value="ECO:0007669"/>
    <property type="project" value="TreeGrafter"/>
</dbReference>
<dbReference type="Proteomes" id="UP000243686">
    <property type="component" value="Unassembled WGS sequence"/>
</dbReference>
<evidence type="ECO:0000313" key="13">
    <source>
        <dbReference type="Proteomes" id="UP000243686"/>
    </source>
</evidence>
<keyword evidence="5" id="KW-0805">Transcription regulation</keyword>
<dbReference type="InterPro" id="IPR000679">
    <property type="entry name" value="Znf_GATA"/>
</dbReference>
<organism evidence="12 13">
    <name type="scientific">Opisthorchis viverrini</name>
    <name type="common">Southeast Asian liver fluke</name>
    <dbReference type="NCBI Taxonomy" id="6198"/>
    <lineage>
        <taxon>Eukaryota</taxon>
        <taxon>Metazoa</taxon>
        <taxon>Spiralia</taxon>
        <taxon>Lophotrochozoa</taxon>
        <taxon>Platyhelminthes</taxon>
        <taxon>Trematoda</taxon>
        <taxon>Digenea</taxon>
        <taxon>Opisthorchiida</taxon>
        <taxon>Opisthorchiata</taxon>
        <taxon>Opisthorchiidae</taxon>
        <taxon>Opisthorchis</taxon>
    </lineage>
</organism>
<dbReference type="PROSITE" id="PS00344">
    <property type="entry name" value="GATA_ZN_FINGER_1"/>
    <property type="match status" value="1"/>
</dbReference>
<evidence type="ECO:0000256" key="2">
    <source>
        <dbReference type="ARBA" id="ARBA00022723"/>
    </source>
</evidence>
<evidence type="ECO:0000256" key="4">
    <source>
        <dbReference type="ARBA" id="ARBA00022833"/>
    </source>
</evidence>
<evidence type="ECO:0000256" key="8">
    <source>
        <dbReference type="ARBA" id="ARBA00023242"/>
    </source>
</evidence>
<dbReference type="InterPro" id="IPR013088">
    <property type="entry name" value="Znf_NHR/GATA"/>
</dbReference>
<dbReference type="FunFam" id="3.30.50.10:FF:000032">
    <property type="entry name" value="Transcription factor GATA-3"/>
    <property type="match status" value="1"/>
</dbReference>
<gene>
    <name evidence="12" type="ORF">X801_04105</name>
</gene>
<evidence type="ECO:0000256" key="7">
    <source>
        <dbReference type="ARBA" id="ARBA00023163"/>
    </source>
</evidence>
<dbReference type="PANTHER" id="PTHR10071">
    <property type="entry name" value="TRANSCRIPTION FACTOR GATA FAMILY MEMBER"/>
    <property type="match status" value="1"/>
</dbReference>
<dbReference type="CDD" id="cd00202">
    <property type="entry name" value="ZnF_GATA"/>
    <property type="match status" value="1"/>
</dbReference>
<feature type="compositionally biased region" description="Polar residues" evidence="10">
    <location>
        <begin position="456"/>
        <end position="465"/>
    </location>
</feature>
<dbReference type="PANTHER" id="PTHR10071:SF281">
    <property type="entry name" value="BOX A-BINDING FACTOR-RELATED"/>
    <property type="match status" value="1"/>
</dbReference>
<evidence type="ECO:0000256" key="6">
    <source>
        <dbReference type="ARBA" id="ARBA00023125"/>
    </source>
</evidence>
<accession>A0A1S8WZZ1</accession>
<dbReference type="SUPFAM" id="SSF57716">
    <property type="entry name" value="Glucocorticoid receptor-like (DNA-binding domain)"/>
    <property type="match status" value="2"/>
</dbReference>
<keyword evidence="4" id="KW-0862">Zinc</keyword>
<dbReference type="EMBL" id="KV892903">
    <property type="protein sequence ID" value="OON20018.1"/>
    <property type="molecule type" value="Genomic_DNA"/>
</dbReference>
<evidence type="ECO:0000259" key="11">
    <source>
        <dbReference type="PROSITE" id="PS50114"/>
    </source>
</evidence>
<dbReference type="GO" id="GO:0000978">
    <property type="term" value="F:RNA polymerase II cis-regulatory region sequence-specific DNA binding"/>
    <property type="evidence" value="ECO:0007669"/>
    <property type="project" value="TreeGrafter"/>
</dbReference>
<keyword evidence="3 9" id="KW-0863">Zinc-finger</keyword>
<keyword evidence="7" id="KW-0804">Transcription</keyword>
<feature type="region of interest" description="Disordered" evidence="10">
    <location>
        <begin position="157"/>
        <end position="294"/>
    </location>
</feature>
<feature type="domain" description="GATA-type" evidence="11">
    <location>
        <begin position="631"/>
        <end position="684"/>
    </location>
</feature>
<proteinExistence type="predicted"/>
<evidence type="ECO:0000256" key="1">
    <source>
        <dbReference type="ARBA" id="ARBA00004123"/>
    </source>
</evidence>
<dbReference type="SMART" id="SM00401">
    <property type="entry name" value="ZnF_GATA"/>
    <property type="match status" value="1"/>
</dbReference>
<keyword evidence="8" id="KW-0539">Nucleus</keyword>